<dbReference type="EMBL" id="JACIJH010000022">
    <property type="protein sequence ID" value="MBB5708598.1"/>
    <property type="molecule type" value="Genomic_DNA"/>
</dbReference>
<accession>A0A7W9ESC5</accession>
<sequence>MKFAFIEQHAFTWPVNVMCRMLGVSRSGY</sequence>
<dbReference type="Proteomes" id="UP000537161">
    <property type="component" value="Unassembled WGS sequence"/>
</dbReference>
<dbReference type="AlphaFoldDB" id="A0A7W9ESC5"/>
<gene>
    <name evidence="1" type="ORF">FHR21_003991</name>
</gene>
<protein>
    <recommendedName>
        <fullName evidence="3">Transposase</fullName>
    </recommendedName>
</protein>
<comment type="caution">
    <text evidence="1">The sequence shown here is derived from an EMBL/GenBank/DDBJ whole genome shotgun (WGS) entry which is preliminary data.</text>
</comment>
<evidence type="ECO:0008006" key="3">
    <source>
        <dbReference type="Google" id="ProtNLM"/>
    </source>
</evidence>
<name>A0A7W9ESC5_9SPHN</name>
<evidence type="ECO:0000313" key="1">
    <source>
        <dbReference type="EMBL" id="MBB5708598.1"/>
    </source>
</evidence>
<reference evidence="1 2" key="1">
    <citation type="submission" date="2020-08" db="EMBL/GenBank/DDBJ databases">
        <title>Genomic Encyclopedia of Type Strains, Phase IV (KMG-IV): sequencing the most valuable type-strain genomes for metagenomic binning, comparative biology and taxonomic classification.</title>
        <authorList>
            <person name="Goeker M."/>
        </authorList>
    </citation>
    <scope>NUCLEOTIDE SEQUENCE [LARGE SCALE GENOMIC DNA]</scope>
    <source>
        <strain evidence="1 2">DSM 27163</strain>
    </source>
</reference>
<keyword evidence="2" id="KW-1185">Reference proteome</keyword>
<organism evidence="1 2">
    <name type="scientific">Sphingopyxis panaciterrulae</name>
    <dbReference type="NCBI Taxonomy" id="462372"/>
    <lineage>
        <taxon>Bacteria</taxon>
        <taxon>Pseudomonadati</taxon>
        <taxon>Pseudomonadota</taxon>
        <taxon>Alphaproteobacteria</taxon>
        <taxon>Sphingomonadales</taxon>
        <taxon>Sphingomonadaceae</taxon>
        <taxon>Sphingopyxis</taxon>
    </lineage>
</organism>
<proteinExistence type="predicted"/>
<evidence type="ECO:0000313" key="2">
    <source>
        <dbReference type="Proteomes" id="UP000537161"/>
    </source>
</evidence>